<keyword evidence="2" id="KW-1185">Reference proteome</keyword>
<comment type="caution">
    <text evidence="1">The sequence shown here is derived from an EMBL/GenBank/DDBJ whole genome shotgun (WGS) entry which is preliminary data.</text>
</comment>
<protein>
    <submittedName>
        <fullName evidence="1">Uncharacterized protein</fullName>
    </submittedName>
</protein>
<organism evidence="1 2">
    <name type="scientific">Nephila pilipes</name>
    <name type="common">Giant wood spider</name>
    <name type="synonym">Nephila maculata</name>
    <dbReference type="NCBI Taxonomy" id="299642"/>
    <lineage>
        <taxon>Eukaryota</taxon>
        <taxon>Metazoa</taxon>
        <taxon>Ecdysozoa</taxon>
        <taxon>Arthropoda</taxon>
        <taxon>Chelicerata</taxon>
        <taxon>Arachnida</taxon>
        <taxon>Araneae</taxon>
        <taxon>Araneomorphae</taxon>
        <taxon>Entelegynae</taxon>
        <taxon>Araneoidea</taxon>
        <taxon>Nephilidae</taxon>
        <taxon>Nephila</taxon>
    </lineage>
</organism>
<dbReference type="Proteomes" id="UP000887013">
    <property type="component" value="Unassembled WGS sequence"/>
</dbReference>
<name>A0A8X6PXV8_NEPPI</name>
<evidence type="ECO:0000313" key="1">
    <source>
        <dbReference type="EMBL" id="GFT89993.1"/>
    </source>
</evidence>
<reference evidence="1" key="1">
    <citation type="submission" date="2020-08" db="EMBL/GenBank/DDBJ databases">
        <title>Multicomponent nature underlies the extraordinary mechanical properties of spider dragline silk.</title>
        <authorList>
            <person name="Kono N."/>
            <person name="Nakamura H."/>
            <person name="Mori M."/>
            <person name="Yoshida Y."/>
            <person name="Ohtoshi R."/>
            <person name="Malay A.D."/>
            <person name="Moran D.A.P."/>
            <person name="Tomita M."/>
            <person name="Numata K."/>
            <person name="Arakawa K."/>
        </authorList>
    </citation>
    <scope>NUCLEOTIDE SEQUENCE</scope>
</reference>
<dbReference type="EMBL" id="BMAW01120600">
    <property type="protein sequence ID" value="GFT89993.1"/>
    <property type="molecule type" value="Genomic_DNA"/>
</dbReference>
<proteinExistence type="predicted"/>
<accession>A0A8X6PXV8</accession>
<gene>
    <name evidence="1" type="ORF">NPIL_59171</name>
</gene>
<dbReference type="AlphaFoldDB" id="A0A8X6PXV8"/>
<sequence length="112" mass="12546">MFHCLSISQLSTQSYALCVRSCAAAEVDFSKTASKISLFVSPLLCMRREASENIKKVVVHSSSDGESELNNVMTTATDMRQVGETVTDISFVNWRVRLKKRSLTYSSEFKPE</sequence>
<evidence type="ECO:0000313" key="2">
    <source>
        <dbReference type="Proteomes" id="UP000887013"/>
    </source>
</evidence>